<dbReference type="SMART" id="SM00812">
    <property type="entry name" value="Alpha_L_fucos"/>
    <property type="match status" value="1"/>
</dbReference>
<evidence type="ECO:0000256" key="1">
    <source>
        <dbReference type="ARBA" id="ARBA00004071"/>
    </source>
</evidence>
<name>A0ABX7IHE1_9ACTO</name>
<dbReference type="InterPro" id="IPR016286">
    <property type="entry name" value="FUC_metazoa-typ"/>
</dbReference>
<comment type="similarity">
    <text evidence="2">Belongs to the glycosyl hydrolase 29 family.</text>
</comment>
<feature type="domain" description="Glycoside hydrolase family 29 N-terminal" evidence="7">
    <location>
        <begin position="19"/>
        <end position="354"/>
    </location>
</feature>
<sequence length="425" mass="48548">MLNFDERVGNRTDITYPPTPVPHWYRDAKVGIMIHWGIYSIPAWAVTSDERFNADEEYAFHRYAEWYGNTVRIPGSPTALLHRARYGQRNYEDLLDLWTINDNAVSDMVDLAVAAGAHYVVPTTKHHDGLCLWDTQTTQFSTVRRGPYRDLIAEFAHATRRAGLRLGLYFSGALDWHVSDFGPITSDEELFRFRRNDAEFAQYATAQIRELIDQYSPDYLWNDIDWPDGGKGEEPYGLAQLFTDYLAHVPHGLINDRWGVPAQGVLTREYRDVNDMMERPWEAVRGLGRSFGYNADEDVSLSLSGPDLVRYLVDVVAKNGNLLINIGPQADGTIPEIQRQSLLYMGRWLTQHGQAIYGTRPWGPGVIDGRYYTQPASAHGSNDVVYLLQEAEREIVLPEPLRNHNVTWLGDSTDEWPMRVAKLEK</sequence>
<dbReference type="InterPro" id="IPR057739">
    <property type="entry name" value="Glyco_hydro_29_N"/>
</dbReference>
<dbReference type="EMBL" id="CP070228">
    <property type="protein sequence ID" value="QRV02232.1"/>
    <property type="molecule type" value="Genomic_DNA"/>
</dbReference>
<keyword evidence="6" id="KW-0326">Glycosidase</keyword>
<dbReference type="InterPro" id="IPR017853">
    <property type="entry name" value="GH"/>
</dbReference>
<gene>
    <name evidence="8" type="ORF">JTE88_00265</name>
</gene>
<evidence type="ECO:0000256" key="3">
    <source>
        <dbReference type="ARBA" id="ARBA00012662"/>
    </source>
</evidence>
<dbReference type="Proteomes" id="UP000602653">
    <property type="component" value="Chromosome"/>
</dbReference>
<evidence type="ECO:0000259" key="7">
    <source>
        <dbReference type="Pfam" id="PF01120"/>
    </source>
</evidence>
<keyword evidence="4" id="KW-0732">Signal</keyword>
<dbReference type="InterPro" id="IPR000933">
    <property type="entry name" value="Glyco_hydro_29"/>
</dbReference>
<proteinExistence type="inferred from homology"/>
<dbReference type="EC" id="3.2.1.51" evidence="3"/>
<accession>A0ABX7IHE1</accession>
<dbReference type="PRINTS" id="PR00741">
    <property type="entry name" value="GLHYDRLASE29"/>
</dbReference>
<protein>
    <recommendedName>
        <fullName evidence="3">alpha-L-fucosidase</fullName>
        <ecNumber evidence="3">3.2.1.51</ecNumber>
    </recommendedName>
</protein>
<dbReference type="RefSeq" id="WP_204424571.1">
    <property type="nucleotide sequence ID" value="NZ_CP070228.1"/>
</dbReference>
<evidence type="ECO:0000256" key="2">
    <source>
        <dbReference type="ARBA" id="ARBA00007951"/>
    </source>
</evidence>
<evidence type="ECO:0000313" key="9">
    <source>
        <dbReference type="Proteomes" id="UP000602653"/>
    </source>
</evidence>
<comment type="function">
    <text evidence="1">Alpha-L-fucosidase is responsible for hydrolyzing the alpha-1,6-linked fucose joined to the reducing-end N-acetylglucosamine of the carbohydrate moieties of glycoproteins.</text>
</comment>
<dbReference type="PANTHER" id="PTHR10030">
    <property type="entry name" value="ALPHA-L-FUCOSIDASE"/>
    <property type="match status" value="1"/>
</dbReference>
<dbReference type="Gene3D" id="3.20.20.80">
    <property type="entry name" value="Glycosidases"/>
    <property type="match status" value="1"/>
</dbReference>
<dbReference type="PANTHER" id="PTHR10030:SF37">
    <property type="entry name" value="ALPHA-L-FUCOSIDASE-RELATED"/>
    <property type="match status" value="1"/>
</dbReference>
<dbReference type="SUPFAM" id="SSF51445">
    <property type="entry name" value="(Trans)glycosidases"/>
    <property type="match status" value="1"/>
</dbReference>
<evidence type="ECO:0000256" key="6">
    <source>
        <dbReference type="ARBA" id="ARBA00023295"/>
    </source>
</evidence>
<dbReference type="PIRSF" id="PIRSF001092">
    <property type="entry name" value="Alpha-L-fucosidase"/>
    <property type="match status" value="1"/>
</dbReference>
<keyword evidence="9" id="KW-1185">Reference proteome</keyword>
<evidence type="ECO:0000256" key="4">
    <source>
        <dbReference type="ARBA" id="ARBA00022729"/>
    </source>
</evidence>
<organism evidence="8 9">
    <name type="scientific">Arcanobacterium phocisimile</name>
    <dbReference type="NCBI Taxonomy" id="1302235"/>
    <lineage>
        <taxon>Bacteria</taxon>
        <taxon>Bacillati</taxon>
        <taxon>Actinomycetota</taxon>
        <taxon>Actinomycetes</taxon>
        <taxon>Actinomycetales</taxon>
        <taxon>Actinomycetaceae</taxon>
        <taxon>Arcanobacterium</taxon>
    </lineage>
</organism>
<evidence type="ECO:0000256" key="5">
    <source>
        <dbReference type="ARBA" id="ARBA00022801"/>
    </source>
</evidence>
<dbReference type="Pfam" id="PF01120">
    <property type="entry name" value="Alpha_L_fucos"/>
    <property type="match status" value="1"/>
</dbReference>
<evidence type="ECO:0000313" key="8">
    <source>
        <dbReference type="EMBL" id="QRV02232.1"/>
    </source>
</evidence>
<reference evidence="8 9" key="1">
    <citation type="submission" date="2021-02" db="EMBL/GenBank/DDBJ databases">
        <title>Complete Genome Sequence of Arcanobacterium phocisimile strain DSM 26142T from a harbour seal.</title>
        <authorList>
            <person name="Borowiak M."/>
            <person name="Alssahen M."/>
            <person name="Malorny B."/>
            <person name="Laemmler C."/>
            <person name="Siebert U."/>
            <person name="Ploetz M."/>
            <person name="Abdulmawjood A."/>
        </authorList>
    </citation>
    <scope>NUCLEOTIDE SEQUENCE [LARGE SCALE GENOMIC DNA]</scope>
    <source>
        <strain evidence="8 9">DSM 26142</strain>
    </source>
</reference>
<keyword evidence="5" id="KW-0378">Hydrolase</keyword>